<feature type="region of interest" description="Disordered" evidence="1">
    <location>
        <begin position="507"/>
        <end position="532"/>
    </location>
</feature>
<gene>
    <name evidence="2" type="ORF">BU24DRAFT_427867</name>
</gene>
<dbReference type="RefSeq" id="XP_033378182.1">
    <property type="nucleotide sequence ID" value="XM_033529332.1"/>
</dbReference>
<feature type="compositionally biased region" description="Polar residues" evidence="1">
    <location>
        <begin position="469"/>
        <end position="482"/>
    </location>
</feature>
<feature type="region of interest" description="Disordered" evidence="1">
    <location>
        <begin position="407"/>
        <end position="453"/>
    </location>
</feature>
<reference evidence="2" key="1">
    <citation type="journal article" date="2020" name="Stud. Mycol.">
        <title>101 Dothideomycetes genomes: a test case for predicting lifestyles and emergence of pathogens.</title>
        <authorList>
            <person name="Haridas S."/>
            <person name="Albert R."/>
            <person name="Binder M."/>
            <person name="Bloem J."/>
            <person name="Labutti K."/>
            <person name="Salamov A."/>
            <person name="Andreopoulos B."/>
            <person name="Baker S."/>
            <person name="Barry K."/>
            <person name="Bills G."/>
            <person name="Bluhm B."/>
            <person name="Cannon C."/>
            <person name="Castanera R."/>
            <person name="Culley D."/>
            <person name="Daum C."/>
            <person name="Ezra D."/>
            <person name="Gonzalez J."/>
            <person name="Henrissat B."/>
            <person name="Kuo A."/>
            <person name="Liang C."/>
            <person name="Lipzen A."/>
            <person name="Lutzoni F."/>
            <person name="Magnuson J."/>
            <person name="Mondo S."/>
            <person name="Nolan M."/>
            <person name="Ohm R."/>
            <person name="Pangilinan J."/>
            <person name="Park H.-J."/>
            <person name="Ramirez L."/>
            <person name="Alfaro M."/>
            <person name="Sun H."/>
            <person name="Tritt A."/>
            <person name="Yoshinaga Y."/>
            <person name="Zwiers L.-H."/>
            <person name="Turgeon B."/>
            <person name="Goodwin S."/>
            <person name="Spatafora J."/>
            <person name="Crous P."/>
            <person name="Grigoriev I."/>
        </authorList>
    </citation>
    <scope>NUCLEOTIDE SEQUENCE</scope>
    <source>
        <strain evidence="2">CBS 175.79</strain>
    </source>
</reference>
<dbReference type="AlphaFoldDB" id="A0A6A5XAA7"/>
<keyword evidence="3" id="KW-1185">Reference proteome</keyword>
<organism evidence="2 3">
    <name type="scientific">Aaosphaeria arxii CBS 175.79</name>
    <dbReference type="NCBI Taxonomy" id="1450172"/>
    <lineage>
        <taxon>Eukaryota</taxon>
        <taxon>Fungi</taxon>
        <taxon>Dikarya</taxon>
        <taxon>Ascomycota</taxon>
        <taxon>Pezizomycotina</taxon>
        <taxon>Dothideomycetes</taxon>
        <taxon>Pleosporomycetidae</taxon>
        <taxon>Pleosporales</taxon>
        <taxon>Pleosporales incertae sedis</taxon>
        <taxon>Aaosphaeria</taxon>
    </lineage>
</organism>
<evidence type="ECO:0000313" key="2">
    <source>
        <dbReference type="EMBL" id="KAF2009843.1"/>
    </source>
</evidence>
<name>A0A6A5XAA7_9PLEO</name>
<dbReference type="OrthoDB" id="5415512at2759"/>
<feature type="region of interest" description="Disordered" evidence="1">
    <location>
        <begin position="466"/>
        <end position="493"/>
    </location>
</feature>
<evidence type="ECO:0000313" key="3">
    <source>
        <dbReference type="Proteomes" id="UP000799778"/>
    </source>
</evidence>
<sequence length="550" mass="64175">MRSSSGELVRASTREKWYEYDHRYPDLQSPIDTLTTVQTVSSEGPEAFPVLLCHVCSDCGRMRSAGFHRSHPVIPGEPVISSPCRRCRKYSGSSDEHCERQITHIRECKSDEPCDWPYMLDDVHVQVDRGRRRSRSRDRDDIYISRHRSTSRPQIIKKSESRTSLGLRALQDQIKSPRLFRRKSKVRIASMSPPREYDRVHVEVTRDRSPGFPPRKEYLQEDYHVIRRESSLPRVLPRLEMRSRSISPARYRYRDDYHEVDVERHEVSHYKASDLVDDFTPLSSPAFSDSYVVPTPRSILKSTSTDVATTHHRRMSTPNVARETRYVEVSSPRVEYIQTSKGKQHRERSESRERIKIKTTQRHSLDEPYLVREDREYLDRRGSERIRFVESEQPLVQEFEEMQIRDRVRSESPHVTTRGRSTTRYSTTRSQSPAESYERVVSYRGQSPGPHERVTAGYRTVQRPALPESESTTTIIDKQSFQDGRRRPSDPSDFVTVRKWRGLDENGKPATFVEETKRSPCPPRRDSSRFPRGYTDKVSVMATAGSIREI</sequence>
<dbReference type="GeneID" id="54286729"/>
<dbReference type="Proteomes" id="UP000799778">
    <property type="component" value="Unassembled WGS sequence"/>
</dbReference>
<feature type="compositionally biased region" description="Low complexity" evidence="1">
    <location>
        <begin position="416"/>
        <end position="432"/>
    </location>
</feature>
<feature type="compositionally biased region" description="Basic and acidic residues" evidence="1">
    <location>
        <begin position="514"/>
        <end position="529"/>
    </location>
</feature>
<protein>
    <submittedName>
        <fullName evidence="2">Uncharacterized protein</fullName>
    </submittedName>
</protein>
<proteinExistence type="predicted"/>
<evidence type="ECO:0000256" key="1">
    <source>
        <dbReference type="SAM" id="MobiDB-lite"/>
    </source>
</evidence>
<accession>A0A6A5XAA7</accession>
<dbReference type="EMBL" id="ML978077">
    <property type="protein sequence ID" value="KAF2009843.1"/>
    <property type="molecule type" value="Genomic_DNA"/>
</dbReference>